<accession>A0A0B6ZEZ0</accession>
<dbReference type="AlphaFoldDB" id="A0A0B6ZEZ0"/>
<dbReference type="CDD" id="cd04301">
    <property type="entry name" value="NAT_SF"/>
    <property type="match status" value="1"/>
</dbReference>
<dbReference type="SUPFAM" id="SSF55729">
    <property type="entry name" value="Acyl-CoA N-acyltransferases (Nat)"/>
    <property type="match status" value="1"/>
</dbReference>
<keyword evidence="2" id="KW-0863">Zinc-finger</keyword>
<gene>
    <name evidence="6" type="primary">ORF58672</name>
</gene>
<sequence length="797" mass="91917">MECTFSCCAYCWKNEDSWDQLICFKCDGCQKRVHYDCIRSAQPSPLLGDTFFHFKCDACGDAGKEEFVRSNISWHNVVMLALYNLHKTSQGRCGYFHWKGHIGNFIDQHWNTFFGYQRKKTTVWMGTVAGTLSIGCPEYFLSGTQIGQQGHWRLSKVEPPLFNTEKKKQSHRKKIKVADVELNPDKRKCRRVGESALSAAVELKEKRSSLLEKKELKKPRCTQHDESLATLRETDDLSASSSRKRGHQKTKTKKSSQKSLSMADQLAQSLNTGILNCSTDELYLSDSSNSIANTSFWSTKSSMKGDNTTAQFQNVDHIEDPIWMTEIKDEDLDLEFLVTENSLDPRAPSPDVDIFLNADLGHTSYGMPGKSPVSVAKTTSEDLKQELVSETESECRSEKNVGDDSTSDSEEEEEEEKRTEHDSENEEQERVVQIKQEFIDLSHMPESSSEKHKPRCPHKRRKVDDTPPPTPPMQLKRISLFEEGELLQKLNDVAVKQTLRPELAQLRRKLICNQTNREFGLPVFDLENQMNKLAKLDKTSSVPDSQDKPNAQYLPTKIAKTKETRDLDRFMIHDSKKKTESRSYTNFYQRLVGLRDDELTPVISPYTTRVLLPFIWRNFDISHKPMKLKLLQEIQAFPHRNKPTWVQPHSAPLDYCYIRPEHVPSVNALCREFFWPGIDVSECLQYPDFSCVVLYRKIVVAFAFMVPDRGYNEAYISFIFTHPEWRGAGIGTFMLYHLIQTCMGKDVLLHVSVNNPAMLLYQKFGFKCQELILNFYYKYFPFNSKESTHAFLMRLSR</sequence>
<evidence type="ECO:0000259" key="5">
    <source>
        <dbReference type="PROSITE" id="PS51186"/>
    </source>
</evidence>
<dbReference type="FunFam" id="3.40.630.30:FF:000013">
    <property type="entry name" value="cysteine-rich protein 2-binding protein-like"/>
    <property type="match status" value="1"/>
</dbReference>
<evidence type="ECO:0000256" key="2">
    <source>
        <dbReference type="ARBA" id="ARBA00022771"/>
    </source>
</evidence>
<keyword evidence="1" id="KW-0479">Metal-binding</keyword>
<dbReference type="GO" id="GO:0004402">
    <property type="term" value="F:histone acetyltransferase activity"/>
    <property type="evidence" value="ECO:0007669"/>
    <property type="project" value="TreeGrafter"/>
</dbReference>
<dbReference type="PROSITE" id="PS01359">
    <property type="entry name" value="ZF_PHD_1"/>
    <property type="match status" value="1"/>
</dbReference>
<feature type="compositionally biased region" description="Basic and acidic residues" evidence="4">
    <location>
        <begin position="222"/>
        <end position="235"/>
    </location>
</feature>
<dbReference type="InterPro" id="IPR000182">
    <property type="entry name" value="GNAT_dom"/>
</dbReference>
<dbReference type="CDD" id="cd15489">
    <property type="entry name" value="PHD_SF"/>
    <property type="match status" value="1"/>
</dbReference>
<proteinExistence type="predicted"/>
<dbReference type="Pfam" id="PF00583">
    <property type="entry name" value="Acetyltransf_1"/>
    <property type="match status" value="1"/>
</dbReference>
<dbReference type="PANTHER" id="PTHR20916">
    <property type="entry name" value="CYSTEINE AND GLYCINE-RICH PROTEIN 2 BINDING PROTEIN"/>
    <property type="match status" value="1"/>
</dbReference>
<evidence type="ECO:0000313" key="6">
    <source>
        <dbReference type="EMBL" id="CEK66421.1"/>
    </source>
</evidence>
<protein>
    <recommendedName>
        <fullName evidence="5">N-acetyltransferase domain-containing protein</fullName>
    </recommendedName>
</protein>
<keyword evidence="3" id="KW-0862">Zinc</keyword>
<feature type="domain" description="N-acetyltransferase" evidence="5">
    <location>
        <begin position="653"/>
        <end position="797"/>
    </location>
</feature>
<name>A0A0B6ZEZ0_9EUPU</name>
<dbReference type="PROSITE" id="PS51186">
    <property type="entry name" value="GNAT"/>
    <property type="match status" value="1"/>
</dbReference>
<dbReference type="InterPro" id="IPR019786">
    <property type="entry name" value="Zinc_finger_PHD-type_CS"/>
</dbReference>
<feature type="region of interest" description="Disordered" evidence="4">
    <location>
        <begin position="214"/>
        <end position="262"/>
    </location>
</feature>
<feature type="compositionally biased region" description="Basic and acidic residues" evidence="4">
    <location>
        <begin position="416"/>
        <end position="440"/>
    </location>
</feature>
<dbReference type="PANTHER" id="PTHR20916:SF26">
    <property type="entry name" value="CYSTEINE-RICH PROTEIN 2-BINDING PROTEIN"/>
    <property type="match status" value="1"/>
</dbReference>
<dbReference type="Gene3D" id="3.40.630.30">
    <property type="match status" value="1"/>
</dbReference>
<dbReference type="GO" id="GO:0008270">
    <property type="term" value="F:zinc ion binding"/>
    <property type="evidence" value="ECO:0007669"/>
    <property type="project" value="UniProtKB-KW"/>
</dbReference>
<feature type="compositionally biased region" description="Acidic residues" evidence="4">
    <location>
        <begin position="405"/>
        <end position="415"/>
    </location>
</feature>
<feature type="compositionally biased region" description="Basic residues" evidence="4">
    <location>
        <begin position="452"/>
        <end position="461"/>
    </location>
</feature>
<dbReference type="Gene3D" id="3.90.980.20">
    <property type="match status" value="1"/>
</dbReference>
<reference evidence="6" key="1">
    <citation type="submission" date="2014-12" db="EMBL/GenBank/DDBJ databases">
        <title>Insight into the proteome of Arion vulgaris.</title>
        <authorList>
            <person name="Aradska J."/>
            <person name="Bulat T."/>
            <person name="Smidak R."/>
            <person name="Sarate P."/>
            <person name="Gangsoo J."/>
            <person name="Sialana F."/>
            <person name="Bilban M."/>
            <person name="Lubec G."/>
        </authorList>
    </citation>
    <scope>NUCLEOTIDE SEQUENCE</scope>
    <source>
        <tissue evidence="6">Skin</tissue>
    </source>
</reference>
<dbReference type="InterPro" id="IPR016181">
    <property type="entry name" value="Acyl_CoA_acyltransferase"/>
</dbReference>
<feature type="compositionally biased region" description="Basic and acidic residues" evidence="4">
    <location>
        <begin position="379"/>
        <end position="402"/>
    </location>
</feature>
<evidence type="ECO:0000256" key="4">
    <source>
        <dbReference type="SAM" id="MobiDB-lite"/>
    </source>
</evidence>
<evidence type="ECO:0000256" key="3">
    <source>
        <dbReference type="ARBA" id="ARBA00022833"/>
    </source>
</evidence>
<evidence type="ECO:0000256" key="1">
    <source>
        <dbReference type="ARBA" id="ARBA00022723"/>
    </source>
</evidence>
<feature type="region of interest" description="Disordered" evidence="4">
    <location>
        <begin position="364"/>
        <end position="472"/>
    </location>
</feature>
<dbReference type="EMBL" id="HACG01019556">
    <property type="protein sequence ID" value="CEK66421.1"/>
    <property type="molecule type" value="Transcribed_RNA"/>
</dbReference>
<feature type="compositionally biased region" description="Basic residues" evidence="4">
    <location>
        <begin position="242"/>
        <end position="256"/>
    </location>
</feature>
<organism evidence="6">
    <name type="scientific">Arion vulgaris</name>
    <dbReference type="NCBI Taxonomy" id="1028688"/>
    <lineage>
        <taxon>Eukaryota</taxon>
        <taxon>Metazoa</taxon>
        <taxon>Spiralia</taxon>
        <taxon>Lophotrochozoa</taxon>
        <taxon>Mollusca</taxon>
        <taxon>Gastropoda</taxon>
        <taxon>Heterobranchia</taxon>
        <taxon>Euthyneura</taxon>
        <taxon>Panpulmonata</taxon>
        <taxon>Eupulmonata</taxon>
        <taxon>Stylommatophora</taxon>
        <taxon>Helicina</taxon>
        <taxon>Arionoidea</taxon>
        <taxon>Arionidae</taxon>
        <taxon>Arion</taxon>
    </lineage>
</organism>